<accession>H0I257</accession>
<gene>
    <name evidence="1" type="ORF">MAXJ12_32774</name>
</gene>
<reference evidence="1 2" key="1">
    <citation type="journal article" date="2012" name="J. Bacteriol.">
        <title>Draft Genome Sequence of Mesorhizobium alhagi CCNWXJ12-2T, a Novel Salt-Resistant Species Isolated from the Desert of Northwestern China.</title>
        <authorList>
            <person name="Zhou M."/>
            <person name="Chen W."/>
            <person name="Chen H."/>
            <person name="Wei G."/>
        </authorList>
    </citation>
    <scope>NUCLEOTIDE SEQUENCE [LARGE SCALE GENOMIC DNA]</scope>
    <source>
        <strain evidence="1 2">CCNWXJ12-2</strain>
    </source>
</reference>
<proteinExistence type="predicted"/>
<keyword evidence="2" id="KW-1185">Reference proteome</keyword>
<organism evidence="1 2">
    <name type="scientific">Mesorhizobium alhagi CCNWXJ12-2</name>
    <dbReference type="NCBI Taxonomy" id="1107882"/>
    <lineage>
        <taxon>Bacteria</taxon>
        <taxon>Pseudomonadati</taxon>
        <taxon>Pseudomonadota</taxon>
        <taxon>Alphaproteobacteria</taxon>
        <taxon>Hyphomicrobiales</taxon>
        <taxon>Phyllobacteriaceae</taxon>
        <taxon>Allomesorhizobium</taxon>
    </lineage>
</organism>
<sequence>MGVALLVALLAYALWRPSIPAWLFAAFCDLRSDQVPQCDHSRALVETENSAILTASEAVTGDKASWMQTPRFDQRRVYKRDPDRILLD</sequence>
<name>H0I257_9HYPH</name>
<dbReference type="AlphaFoldDB" id="H0I257"/>
<evidence type="ECO:0000313" key="1">
    <source>
        <dbReference type="EMBL" id="EHK52943.1"/>
    </source>
</evidence>
<protein>
    <submittedName>
        <fullName evidence="1">Uncharacterized protein</fullName>
    </submittedName>
</protein>
<dbReference type="Proteomes" id="UP000003250">
    <property type="component" value="Unassembled WGS sequence"/>
</dbReference>
<evidence type="ECO:0000313" key="2">
    <source>
        <dbReference type="Proteomes" id="UP000003250"/>
    </source>
</evidence>
<dbReference type="EMBL" id="AHAM01000297">
    <property type="protein sequence ID" value="EHK52943.1"/>
    <property type="molecule type" value="Genomic_DNA"/>
</dbReference>